<organism evidence="2 3">
    <name type="scientific">Sandaracinus amylolyticus</name>
    <dbReference type="NCBI Taxonomy" id="927083"/>
    <lineage>
        <taxon>Bacteria</taxon>
        <taxon>Pseudomonadati</taxon>
        <taxon>Myxococcota</taxon>
        <taxon>Polyangia</taxon>
        <taxon>Polyangiales</taxon>
        <taxon>Sandaracinaceae</taxon>
        <taxon>Sandaracinus</taxon>
    </lineage>
</organism>
<keyword evidence="1" id="KW-0732">Signal</keyword>
<evidence type="ECO:0000256" key="1">
    <source>
        <dbReference type="SAM" id="SignalP"/>
    </source>
</evidence>
<reference evidence="2 3" key="1">
    <citation type="submission" date="2015-03" db="EMBL/GenBank/DDBJ databases">
        <title>Genome assembly of Sandaracinus amylolyticus DSM 53668.</title>
        <authorList>
            <person name="Sharma G."/>
            <person name="Subramanian S."/>
        </authorList>
    </citation>
    <scope>NUCLEOTIDE SEQUENCE [LARGE SCALE GENOMIC DNA]</scope>
    <source>
        <strain evidence="2 3">DSM 53668</strain>
    </source>
</reference>
<accession>A0A0F6SGH1</accession>
<dbReference type="Proteomes" id="UP000034883">
    <property type="component" value="Chromosome"/>
</dbReference>
<dbReference type="KEGG" id="samy:DB32_005833"/>
<sequence>MRLTIALSAALIAALAAPAAAQDTRSGEVTTYDFIDGDLVQGGRYEDELDRIFSVRGRARRTLIHPRTHFVPEMLKSVEHL</sequence>
<dbReference type="STRING" id="927083.DB32_005833"/>
<name>A0A0F6SGH1_9BACT</name>
<gene>
    <name evidence="2" type="ORF">DB32_005833</name>
</gene>
<proteinExistence type="predicted"/>
<feature type="signal peptide" evidence="1">
    <location>
        <begin position="1"/>
        <end position="21"/>
    </location>
</feature>
<evidence type="ECO:0000313" key="3">
    <source>
        <dbReference type="Proteomes" id="UP000034883"/>
    </source>
</evidence>
<dbReference type="AlphaFoldDB" id="A0A0F6SGH1"/>
<feature type="chain" id="PRO_5002509584" evidence="1">
    <location>
        <begin position="22"/>
        <end position="81"/>
    </location>
</feature>
<protein>
    <submittedName>
        <fullName evidence="2">Uncharacterized protein</fullName>
    </submittedName>
</protein>
<evidence type="ECO:0000313" key="2">
    <source>
        <dbReference type="EMBL" id="AKF08684.1"/>
    </source>
</evidence>
<dbReference type="EMBL" id="CP011125">
    <property type="protein sequence ID" value="AKF08684.1"/>
    <property type="molecule type" value="Genomic_DNA"/>
</dbReference>
<keyword evidence="3" id="KW-1185">Reference proteome</keyword>
<dbReference type="RefSeq" id="WP_053235796.1">
    <property type="nucleotide sequence ID" value="NZ_CP011125.1"/>
</dbReference>
<dbReference type="OrthoDB" id="5520766at2"/>